<name>A0A3P7Q2E9_DIBLA</name>
<evidence type="ECO:0000313" key="2">
    <source>
        <dbReference type="EMBL" id="VDN49917.1"/>
    </source>
</evidence>
<dbReference type="OrthoDB" id="10255128at2759"/>
<keyword evidence="3" id="KW-1185">Reference proteome</keyword>
<accession>A0A3P7Q2E9</accession>
<dbReference type="AlphaFoldDB" id="A0A3P7Q2E9"/>
<reference evidence="2 3" key="1">
    <citation type="submission" date="2018-11" db="EMBL/GenBank/DDBJ databases">
        <authorList>
            <consortium name="Pathogen Informatics"/>
        </authorList>
    </citation>
    <scope>NUCLEOTIDE SEQUENCE [LARGE SCALE GENOMIC DNA]</scope>
</reference>
<dbReference type="SUPFAM" id="SSF50044">
    <property type="entry name" value="SH3-domain"/>
    <property type="match status" value="1"/>
</dbReference>
<proteinExistence type="predicted"/>
<gene>
    <name evidence="2" type="ORF">DILT_LOCUS19936</name>
</gene>
<sequence length="64" mass="6837">MSSDDSLAGAAAAPPVGPYPDPLYDDGKPGIQVRALYDYQGVEDDELTFVTGTFESMFPRSLPP</sequence>
<dbReference type="InterPro" id="IPR036028">
    <property type="entry name" value="SH3-like_dom_sf"/>
</dbReference>
<evidence type="ECO:0000256" key="1">
    <source>
        <dbReference type="SAM" id="MobiDB-lite"/>
    </source>
</evidence>
<evidence type="ECO:0008006" key="4">
    <source>
        <dbReference type="Google" id="ProtNLM"/>
    </source>
</evidence>
<organism evidence="2 3">
    <name type="scientific">Dibothriocephalus latus</name>
    <name type="common">Fish tapeworm</name>
    <name type="synonym">Diphyllobothrium latum</name>
    <dbReference type="NCBI Taxonomy" id="60516"/>
    <lineage>
        <taxon>Eukaryota</taxon>
        <taxon>Metazoa</taxon>
        <taxon>Spiralia</taxon>
        <taxon>Lophotrochozoa</taxon>
        <taxon>Platyhelminthes</taxon>
        <taxon>Cestoda</taxon>
        <taxon>Eucestoda</taxon>
        <taxon>Diphyllobothriidea</taxon>
        <taxon>Diphyllobothriidae</taxon>
        <taxon>Dibothriocephalus</taxon>
    </lineage>
</organism>
<feature type="region of interest" description="Disordered" evidence="1">
    <location>
        <begin position="1"/>
        <end position="25"/>
    </location>
</feature>
<evidence type="ECO:0000313" key="3">
    <source>
        <dbReference type="Proteomes" id="UP000281553"/>
    </source>
</evidence>
<dbReference type="Proteomes" id="UP000281553">
    <property type="component" value="Unassembled WGS sequence"/>
</dbReference>
<dbReference type="Gene3D" id="2.30.30.40">
    <property type="entry name" value="SH3 Domains"/>
    <property type="match status" value="1"/>
</dbReference>
<protein>
    <recommendedName>
        <fullName evidence="4">SH3 domain-containing protein</fullName>
    </recommendedName>
</protein>
<feature type="compositionally biased region" description="Low complexity" evidence="1">
    <location>
        <begin position="1"/>
        <end position="14"/>
    </location>
</feature>
<dbReference type="EMBL" id="UYRU01126493">
    <property type="protein sequence ID" value="VDN49917.1"/>
    <property type="molecule type" value="Genomic_DNA"/>
</dbReference>